<keyword evidence="2" id="KW-1185">Reference proteome</keyword>
<reference evidence="1" key="1">
    <citation type="submission" date="2023-06" db="EMBL/GenBank/DDBJ databases">
        <authorList>
            <person name="Delattre M."/>
        </authorList>
    </citation>
    <scope>NUCLEOTIDE SEQUENCE</scope>
    <source>
        <strain evidence="1">AF72</strain>
    </source>
</reference>
<gene>
    <name evidence="1" type="ORF">MSPICULIGERA_LOCUS12166</name>
</gene>
<accession>A0AA36CR87</accession>
<dbReference type="EMBL" id="CATQJA010002624">
    <property type="protein sequence ID" value="CAJ0573820.1"/>
    <property type="molecule type" value="Genomic_DNA"/>
</dbReference>
<name>A0AA36CR87_9BILA</name>
<sequence>MMVIYGPSWGNGTRGYNFAYELYCNDDGQSIVGDSEWGVFVKFVPGVDSVACYSGMRRQIVEVFRQPTCDSQRFSIIQNSTSCPDFSTMAWYSPRNGTSEPISIGESHNLRAGCQKTLAEWNFPRLDLATAFPYSGYTCRADQYLIRNNTVIPLRLSLCEETQWTAVTIDNIRLPIDAATDRIFCSWMPLHRPLTCHDLIPTSACPSNIAEYTSDLATVPYSVPGLVPANPECLQNYTIWHYSPYAVASGYSIRCYQPGTDINSPTRASSRMLILVEDHGKYHLTRTLGCRAHMFTMDEQYTARFTPEAKFTCIDTLAAYDSMMTANGYNPSVWDWDA</sequence>
<organism evidence="1 2">
    <name type="scientific">Mesorhabditis spiculigera</name>
    <dbReference type="NCBI Taxonomy" id="96644"/>
    <lineage>
        <taxon>Eukaryota</taxon>
        <taxon>Metazoa</taxon>
        <taxon>Ecdysozoa</taxon>
        <taxon>Nematoda</taxon>
        <taxon>Chromadorea</taxon>
        <taxon>Rhabditida</taxon>
        <taxon>Rhabditina</taxon>
        <taxon>Rhabditomorpha</taxon>
        <taxon>Rhabditoidea</taxon>
        <taxon>Rhabditidae</taxon>
        <taxon>Mesorhabditinae</taxon>
        <taxon>Mesorhabditis</taxon>
    </lineage>
</organism>
<dbReference type="Proteomes" id="UP001177023">
    <property type="component" value="Unassembled WGS sequence"/>
</dbReference>
<evidence type="ECO:0000313" key="2">
    <source>
        <dbReference type="Proteomes" id="UP001177023"/>
    </source>
</evidence>
<protein>
    <submittedName>
        <fullName evidence="1">Uncharacterized protein</fullName>
    </submittedName>
</protein>
<proteinExistence type="predicted"/>
<evidence type="ECO:0000313" key="1">
    <source>
        <dbReference type="EMBL" id="CAJ0573820.1"/>
    </source>
</evidence>
<comment type="caution">
    <text evidence="1">The sequence shown here is derived from an EMBL/GenBank/DDBJ whole genome shotgun (WGS) entry which is preliminary data.</text>
</comment>
<dbReference type="AlphaFoldDB" id="A0AA36CR87"/>
<feature type="non-terminal residue" evidence="1">
    <location>
        <position position="1"/>
    </location>
</feature>